<dbReference type="InterPro" id="IPR050111">
    <property type="entry name" value="C-type_lectin/snaclec_domain"/>
</dbReference>
<name>A0A315VSZ0_GAMAF</name>
<dbReference type="Pfam" id="PF00059">
    <property type="entry name" value="Lectin_C"/>
    <property type="match status" value="1"/>
</dbReference>
<dbReference type="SUPFAM" id="SSF56436">
    <property type="entry name" value="C-type lectin-like"/>
    <property type="match status" value="1"/>
</dbReference>
<dbReference type="PANTHER" id="PTHR22803">
    <property type="entry name" value="MANNOSE, PHOSPHOLIPASE, LECTIN RECEPTOR RELATED"/>
    <property type="match status" value="1"/>
</dbReference>
<dbReference type="Gene3D" id="3.10.100.10">
    <property type="entry name" value="Mannose-Binding Protein A, subunit A"/>
    <property type="match status" value="1"/>
</dbReference>
<dbReference type="InterPro" id="IPR001304">
    <property type="entry name" value="C-type_lectin-like"/>
</dbReference>
<proteinExistence type="predicted"/>
<gene>
    <name evidence="2" type="ORF">CCH79_00020837</name>
</gene>
<evidence type="ECO:0000259" key="1">
    <source>
        <dbReference type="PROSITE" id="PS50041"/>
    </source>
</evidence>
<protein>
    <recommendedName>
        <fullName evidence="1">C-type lectin domain-containing protein</fullName>
    </recommendedName>
</protein>
<dbReference type="Proteomes" id="UP000250572">
    <property type="component" value="Unassembled WGS sequence"/>
</dbReference>
<dbReference type="EMBL" id="NHOQ01001157">
    <property type="protein sequence ID" value="PWA26367.1"/>
    <property type="molecule type" value="Genomic_DNA"/>
</dbReference>
<evidence type="ECO:0000313" key="2">
    <source>
        <dbReference type="EMBL" id="PWA26367.1"/>
    </source>
</evidence>
<dbReference type="AlphaFoldDB" id="A0A315VSZ0"/>
<accession>A0A315VSZ0</accession>
<feature type="non-terminal residue" evidence="2">
    <location>
        <position position="1"/>
    </location>
</feature>
<feature type="domain" description="C-type lectin" evidence="1">
    <location>
        <begin position="1"/>
        <end position="101"/>
    </location>
</feature>
<comment type="caution">
    <text evidence="2">The sequence shown here is derived from an EMBL/GenBank/DDBJ whole genome shotgun (WGS) entry which is preliminary data.</text>
</comment>
<sequence>DACFLLDSHLASYNSMAEYTFIRQLILNKTTRNVPSWVGGFDSVEEGEWFWSDGSKFWFTNWRPGGPNNDGGFEHCIIINYNEEEFMADEECTKVFPFVCAKPL</sequence>
<keyword evidence="3" id="KW-1185">Reference proteome</keyword>
<dbReference type="PRINTS" id="PR01504">
    <property type="entry name" value="PNCREATITSAP"/>
</dbReference>
<dbReference type="InterPro" id="IPR016187">
    <property type="entry name" value="CTDL_fold"/>
</dbReference>
<dbReference type="SMART" id="SM00034">
    <property type="entry name" value="CLECT"/>
    <property type="match status" value="1"/>
</dbReference>
<organism evidence="2 3">
    <name type="scientific">Gambusia affinis</name>
    <name type="common">Western mosquitofish</name>
    <name type="synonym">Heterandria affinis</name>
    <dbReference type="NCBI Taxonomy" id="33528"/>
    <lineage>
        <taxon>Eukaryota</taxon>
        <taxon>Metazoa</taxon>
        <taxon>Chordata</taxon>
        <taxon>Craniata</taxon>
        <taxon>Vertebrata</taxon>
        <taxon>Euteleostomi</taxon>
        <taxon>Actinopterygii</taxon>
        <taxon>Neopterygii</taxon>
        <taxon>Teleostei</taxon>
        <taxon>Neoteleostei</taxon>
        <taxon>Acanthomorphata</taxon>
        <taxon>Ovalentaria</taxon>
        <taxon>Atherinomorphae</taxon>
        <taxon>Cyprinodontiformes</taxon>
        <taxon>Poeciliidae</taxon>
        <taxon>Poeciliinae</taxon>
        <taxon>Gambusia</taxon>
    </lineage>
</organism>
<reference evidence="2 3" key="1">
    <citation type="journal article" date="2018" name="G3 (Bethesda)">
        <title>A High-Quality Reference Genome for the Invasive Mosquitofish Gambusia affinis Using a Chicago Library.</title>
        <authorList>
            <person name="Hoffberg S.L."/>
            <person name="Troendle N.J."/>
            <person name="Glenn T.C."/>
            <person name="Mahmud O."/>
            <person name="Louha S."/>
            <person name="Chalopin D."/>
            <person name="Bennetzen J.L."/>
            <person name="Mauricio R."/>
        </authorList>
    </citation>
    <scope>NUCLEOTIDE SEQUENCE [LARGE SCALE GENOMIC DNA]</scope>
    <source>
        <strain evidence="2">NE01/NJP1002.9</strain>
        <tissue evidence="2">Muscle</tissue>
    </source>
</reference>
<dbReference type="PROSITE" id="PS50041">
    <property type="entry name" value="C_TYPE_LECTIN_2"/>
    <property type="match status" value="1"/>
</dbReference>
<dbReference type="InterPro" id="IPR016186">
    <property type="entry name" value="C-type_lectin-like/link_sf"/>
</dbReference>
<dbReference type="CDD" id="cd00037">
    <property type="entry name" value="CLECT"/>
    <property type="match status" value="1"/>
</dbReference>
<evidence type="ECO:0000313" key="3">
    <source>
        <dbReference type="Proteomes" id="UP000250572"/>
    </source>
</evidence>